<dbReference type="PANTHER" id="PTHR34982:SF1">
    <property type="entry name" value="FLAGELLAR ASSEMBLY PROTEIN FLIH"/>
    <property type="match status" value="1"/>
</dbReference>
<dbReference type="STRING" id="37625.SAMN05660420_00058"/>
<keyword evidence="11" id="KW-0966">Cell projection</keyword>
<reference evidence="11 12" key="1">
    <citation type="submission" date="2016-10" db="EMBL/GenBank/DDBJ databases">
        <authorList>
            <person name="de Groot N.N."/>
        </authorList>
    </citation>
    <scope>NUCLEOTIDE SEQUENCE [LARGE SCALE GENOMIC DNA]</scope>
    <source>
        <strain evidence="11 12">DSM 7343</strain>
    </source>
</reference>
<feature type="coiled-coil region" evidence="8">
    <location>
        <begin position="62"/>
        <end position="96"/>
    </location>
</feature>
<evidence type="ECO:0000256" key="9">
    <source>
        <dbReference type="SAM" id="MobiDB-lite"/>
    </source>
</evidence>
<keyword evidence="4" id="KW-0813">Transport</keyword>
<evidence type="ECO:0000313" key="11">
    <source>
        <dbReference type="EMBL" id="SDZ74205.1"/>
    </source>
</evidence>
<comment type="function">
    <text evidence="1">Needed for flagellar regrowth and assembly.</text>
</comment>
<dbReference type="InterPro" id="IPR038495">
    <property type="entry name" value="ATPase_E_C"/>
</dbReference>
<dbReference type="EMBL" id="FNQN01000001">
    <property type="protein sequence ID" value="SDZ74205.1"/>
    <property type="molecule type" value="Genomic_DNA"/>
</dbReference>
<evidence type="ECO:0000256" key="5">
    <source>
        <dbReference type="ARBA" id="ARBA00022795"/>
    </source>
</evidence>
<dbReference type="GO" id="GO:0044781">
    <property type="term" value="P:bacterial-type flagellum organization"/>
    <property type="evidence" value="ECO:0007669"/>
    <property type="project" value="UniProtKB-KW"/>
</dbReference>
<keyword evidence="6" id="KW-0653">Protein transport</keyword>
<dbReference type="SUPFAM" id="SSF160527">
    <property type="entry name" value="V-type ATPase subunit E-like"/>
    <property type="match status" value="1"/>
</dbReference>
<evidence type="ECO:0000256" key="6">
    <source>
        <dbReference type="ARBA" id="ARBA00022927"/>
    </source>
</evidence>
<sequence>MSLSKIYRGSEANGLKEFQFRSFGEAESSPPSQDNGTAKSSTTVVPSQSAGNAAKEIKAAYNRGHKEALENAENNLEAAAQALATASAEINRLRDSVAKNSGQDMLRLVMAIAEQVIRREVAADPKILLSIIENALQSSVRTDQYRIHINPADLESVTQQKPLFLASISGLKNLNIEADPDISPGGCRVDSDLGDVDATLETQLETIRQSLSEAISDVG</sequence>
<evidence type="ECO:0000256" key="8">
    <source>
        <dbReference type="SAM" id="Coils"/>
    </source>
</evidence>
<keyword evidence="8" id="KW-0175">Coiled coil</keyword>
<keyword evidence="11" id="KW-0969">Cilium</keyword>
<feature type="domain" description="Flagellar assembly protein FliH/Type III secretion system HrpE" evidence="10">
    <location>
        <begin position="79"/>
        <end position="207"/>
    </location>
</feature>
<name>A0A1H3VHD2_9BACT</name>
<dbReference type="InterPro" id="IPR051472">
    <property type="entry name" value="T3SS_Stator/FliH"/>
</dbReference>
<organism evidence="11 12">
    <name type="scientific">Desulfuromusa kysingii</name>
    <dbReference type="NCBI Taxonomy" id="37625"/>
    <lineage>
        <taxon>Bacteria</taxon>
        <taxon>Pseudomonadati</taxon>
        <taxon>Thermodesulfobacteriota</taxon>
        <taxon>Desulfuromonadia</taxon>
        <taxon>Desulfuromonadales</taxon>
        <taxon>Geopsychrobacteraceae</taxon>
        <taxon>Desulfuromusa</taxon>
    </lineage>
</organism>
<evidence type="ECO:0000256" key="1">
    <source>
        <dbReference type="ARBA" id="ARBA00003041"/>
    </source>
</evidence>
<dbReference type="Pfam" id="PF02108">
    <property type="entry name" value="FliH"/>
    <property type="match status" value="1"/>
</dbReference>
<comment type="similarity">
    <text evidence="2">Belongs to the FliH family.</text>
</comment>
<keyword evidence="12" id="KW-1185">Reference proteome</keyword>
<feature type="region of interest" description="Disordered" evidence="9">
    <location>
        <begin position="21"/>
        <end position="51"/>
    </location>
</feature>
<feature type="compositionally biased region" description="Polar residues" evidence="9">
    <location>
        <begin position="29"/>
        <end position="51"/>
    </location>
</feature>
<protein>
    <recommendedName>
        <fullName evidence="3">Flagellar assembly protein FliH</fullName>
    </recommendedName>
</protein>
<evidence type="ECO:0000256" key="2">
    <source>
        <dbReference type="ARBA" id="ARBA00006602"/>
    </source>
</evidence>
<dbReference type="GO" id="GO:0005829">
    <property type="term" value="C:cytosol"/>
    <property type="evidence" value="ECO:0007669"/>
    <property type="project" value="TreeGrafter"/>
</dbReference>
<keyword evidence="5" id="KW-1005">Bacterial flagellum biogenesis</keyword>
<evidence type="ECO:0000256" key="4">
    <source>
        <dbReference type="ARBA" id="ARBA00022448"/>
    </source>
</evidence>
<evidence type="ECO:0000256" key="7">
    <source>
        <dbReference type="ARBA" id="ARBA00023225"/>
    </source>
</evidence>
<proteinExistence type="inferred from homology"/>
<dbReference type="GO" id="GO:0015031">
    <property type="term" value="P:protein transport"/>
    <property type="evidence" value="ECO:0007669"/>
    <property type="project" value="UniProtKB-KW"/>
</dbReference>
<keyword evidence="7" id="KW-1006">Bacterial flagellum protein export</keyword>
<dbReference type="InterPro" id="IPR018035">
    <property type="entry name" value="Flagellar_FliH/T3SS_HrpE"/>
</dbReference>
<dbReference type="RefSeq" id="WP_092343940.1">
    <property type="nucleotide sequence ID" value="NZ_FNQN01000001.1"/>
</dbReference>
<accession>A0A1H3VHD2</accession>
<keyword evidence="11" id="KW-0282">Flagellum</keyword>
<evidence type="ECO:0000256" key="3">
    <source>
        <dbReference type="ARBA" id="ARBA00016507"/>
    </source>
</evidence>
<dbReference type="PANTHER" id="PTHR34982">
    <property type="entry name" value="YOP PROTEINS TRANSLOCATION PROTEIN L"/>
    <property type="match status" value="1"/>
</dbReference>
<evidence type="ECO:0000313" key="12">
    <source>
        <dbReference type="Proteomes" id="UP000199409"/>
    </source>
</evidence>
<dbReference type="Proteomes" id="UP000199409">
    <property type="component" value="Unassembled WGS sequence"/>
</dbReference>
<gene>
    <name evidence="11" type="ORF">SAMN05660420_00058</name>
</gene>
<dbReference type="AlphaFoldDB" id="A0A1H3VHD2"/>
<dbReference type="OrthoDB" id="9786263at2"/>
<dbReference type="Gene3D" id="3.30.2320.30">
    <property type="entry name" value="ATP synthase, E subunit, C-terminal"/>
    <property type="match status" value="1"/>
</dbReference>
<evidence type="ECO:0000259" key="10">
    <source>
        <dbReference type="Pfam" id="PF02108"/>
    </source>
</evidence>